<name>A0A2D2D3W8_METT3</name>
<sequence length="127" mass="13879">MVEPVYLFDLVERQRSYLSARQALVAQNVANANSPGYRAVDLAPFTKVLDQSGLQMSETNSLHVQSAAFDPQAASPKERTAWETTVSGNSVSLEQEMIKAGEIRGAFSIDTSILKAFHGMWMATLKG</sequence>
<protein>
    <submittedName>
        <fullName evidence="1">Flagellar basal body rod protein FlgB</fullName>
    </submittedName>
</protein>
<evidence type="ECO:0000313" key="1">
    <source>
        <dbReference type="EMBL" id="ATQ69692.1"/>
    </source>
</evidence>
<keyword evidence="2" id="KW-1185">Reference proteome</keyword>
<keyword evidence="1" id="KW-0282">Flagellum</keyword>
<evidence type="ECO:0000313" key="2">
    <source>
        <dbReference type="Proteomes" id="UP000230709"/>
    </source>
</evidence>
<dbReference type="STRING" id="595536.GCA_000178815_01439"/>
<dbReference type="Proteomes" id="UP000230709">
    <property type="component" value="Chromosome"/>
</dbReference>
<organism evidence="1 2">
    <name type="scientific">Methylosinus trichosporium (strain ATCC 35070 / NCIMB 11131 / UNIQEM 75 / OB3b)</name>
    <dbReference type="NCBI Taxonomy" id="595536"/>
    <lineage>
        <taxon>Bacteria</taxon>
        <taxon>Pseudomonadati</taxon>
        <taxon>Pseudomonadota</taxon>
        <taxon>Alphaproteobacteria</taxon>
        <taxon>Hyphomicrobiales</taxon>
        <taxon>Methylocystaceae</taxon>
        <taxon>Methylosinus</taxon>
    </lineage>
</organism>
<keyword evidence="1" id="KW-0969">Cilium</keyword>
<accession>A0A2D2D3W8</accession>
<dbReference type="KEGG" id="mtw:CQW49_18745"/>
<dbReference type="RefSeq" id="WP_003613361.1">
    <property type="nucleotide sequence ID" value="NZ_ADVE02000001.1"/>
</dbReference>
<dbReference type="EMBL" id="CP023737">
    <property type="protein sequence ID" value="ATQ69692.1"/>
    <property type="molecule type" value="Genomic_DNA"/>
</dbReference>
<dbReference type="AlphaFoldDB" id="A0A2D2D3W8"/>
<gene>
    <name evidence="1" type="primary">flgB</name>
    <name evidence="1" type="ORF">CQW49_18745</name>
</gene>
<proteinExistence type="predicted"/>
<keyword evidence="1" id="KW-0966">Cell projection</keyword>
<reference evidence="2" key="1">
    <citation type="submission" date="2017-10" db="EMBL/GenBank/DDBJ databases">
        <title>Completed PacBio SMRT sequence of Methylosinus trichosporium OB3b reveals presence of a third large plasmid.</title>
        <authorList>
            <person name="Charles T.C."/>
            <person name="Lynch M.D.J."/>
            <person name="Heil J.R."/>
            <person name="Cheng J."/>
        </authorList>
    </citation>
    <scope>NUCLEOTIDE SEQUENCE [LARGE SCALE GENOMIC DNA]</scope>
    <source>
        <strain evidence="2">OB3b</strain>
    </source>
</reference>